<keyword evidence="5" id="KW-0812">Transmembrane</keyword>
<dbReference type="InterPro" id="IPR038578">
    <property type="entry name" value="GT29-like_sf"/>
</dbReference>
<evidence type="ECO:0000256" key="9">
    <source>
        <dbReference type="ARBA" id="ARBA00023136"/>
    </source>
</evidence>
<sequence>MPVRVGQSDAITAEQQVASIPCCTSCPFEQLGSCQHQAALPAGYQRAGGSHPTRKKRGTGCCAAGAEQVLHWDSKFQALWEELQAAPLIMSRQRLAATTQISCGGSAAIVYKDWHSLAQAHANLSSVLPPEQPPLWEVSKRFQECTAAGQGAACRNVVPTHSSETHRPSCAIVGNSGILRHAQHGSAVDRHDIVFRFNNGRTQGFEQFVGTESHFRFVNGPYIVPKQPGEIALAQLRDPAVHSWVRAREKHPEALTYMVDPELVCLAWRWVNQAGDLPSSGLVGVLFALAVCRSVDMFGFAFSEYFNVSVQPHYYDWERPKVGREDAHPFAEEAKLYRMLQSAGKLVLH</sequence>
<keyword evidence="9" id="KW-0472">Membrane</keyword>
<dbReference type="Proteomes" id="UP001489004">
    <property type="component" value="Unassembled WGS sequence"/>
</dbReference>
<accession>A0AAW1QRG7</accession>
<dbReference type="GO" id="GO:0008373">
    <property type="term" value="F:sialyltransferase activity"/>
    <property type="evidence" value="ECO:0007669"/>
    <property type="project" value="InterPro"/>
</dbReference>
<proteinExistence type="inferred from homology"/>
<evidence type="ECO:0000313" key="12">
    <source>
        <dbReference type="Proteomes" id="UP001489004"/>
    </source>
</evidence>
<dbReference type="PANTHER" id="PTHR11987">
    <property type="entry name" value="ALPHA-2,8-SIALYLTRANSFERASE"/>
    <property type="match status" value="1"/>
</dbReference>
<protein>
    <submittedName>
        <fullName evidence="11">Uncharacterized protein</fullName>
    </submittedName>
</protein>
<keyword evidence="10" id="KW-0325">Glycoprotein</keyword>
<keyword evidence="6" id="KW-0735">Signal-anchor</keyword>
<dbReference type="PANTHER" id="PTHR11987:SF36">
    <property type="entry name" value="SIA-ALPHA-2,3-GAL-BETA-1,4-GLCNAC-R:ALPHA 2,8-SIALYLTRANSFERASE"/>
    <property type="match status" value="1"/>
</dbReference>
<evidence type="ECO:0000256" key="8">
    <source>
        <dbReference type="ARBA" id="ARBA00023034"/>
    </source>
</evidence>
<dbReference type="Gene3D" id="3.90.1480.20">
    <property type="entry name" value="Glycosyl transferase family 29"/>
    <property type="match status" value="1"/>
</dbReference>
<evidence type="ECO:0000256" key="2">
    <source>
        <dbReference type="ARBA" id="ARBA00006003"/>
    </source>
</evidence>
<evidence type="ECO:0000256" key="6">
    <source>
        <dbReference type="ARBA" id="ARBA00022968"/>
    </source>
</evidence>
<keyword evidence="4" id="KW-0808">Transferase</keyword>
<comment type="caution">
    <text evidence="11">The sequence shown here is derived from an EMBL/GenBank/DDBJ whole genome shotgun (WGS) entry which is preliminary data.</text>
</comment>
<keyword evidence="7" id="KW-1133">Transmembrane helix</keyword>
<keyword evidence="3" id="KW-0328">Glycosyltransferase</keyword>
<dbReference type="InterPro" id="IPR001675">
    <property type="entry name" value="Glyco_trans_29"/>
</dbReference>
<evidence type="ECO:0000256" key="3">
    <source>
        <dbReference type="ARBA" id="ARBA00022676"/>
    </source>
</evidence>
<name>A0AAW1QRG7_9CHLO</name>
<evidence type="ECO:0000313" key="11">
    <source>
        <dbReference type="EMBL" id="KAK9823731.1"/>
    </source>
</evidence>
<keyword evidence="8" id="KW-0333">Golgi apparatus</keyword>
<dbReference type="EMBL" id="JALJOR010000002">
    <property type="protein sequence ID" value="KAK9823731.1"/>
    <property type="molecule type" value="Genomic_DNA"/>
</dbReference>
<evidence type="ECO:0000256" key="4">
    <source>
        <dbReference type="ARBA" id="ARBA00022679"/>
    </source>
</evidence>
<evidence type="ECO:0000256" key="5">
    <source>
        <dbReference type="ARBA" id="ARBA00022692"/>
    </source>
</evidence>
<dbReference type="GO" id="GO:0000139">
    <property type="term" value="C:Golgi membrane"/>
    <property type="evidence" value="ECO:0007669"/>
    <property type="project" value="UniProtKB-SubCell"/>
</dbReference>
<organism evidence="11 12">
    <name type="scientific">[Myrmecia] bisecta</name>
    <dbReference type="NCBI Taxonomy" id="41462"/>
    <lineage>
        <taxon>Eukaryota</taxon>
        <taxon>Viridiplantae</taxon>
        <taxon>Chlorophyta</taxon>
        <taxon>core chlorophytes</taxon>
        <taxon>Trebouxiophyceae</taxon>
        <taxon>Trebouxiales</taxon>
        <taxon>Trebouxiaceae</taxon>
        <taxon>Myrmecia</taxon>
    </lineage>
</organism>
<comment type="similarity">
    <text evidence="2">Belongs to the glycosyltransferase 29 family.</text>
</comment>
<dbReference type="Pfam" id="PF00777">
    <property type="entry name" value="Glyco_transf_29"/>
    <property type="match status" value="2"/>
</dbReference>
<reference evidence="11 12" key="1">
    <citation type="journal article" date="2024" name="Nat. Commun.">
        <title>Phylogenomics reveals the evolutionary origins of lichenization in chlorophyte algae.</title>
        <authorList>
            <person name="Puginier C."/>
            <person name="Libourel C."/>
            <person name="Otte J."/>
            <person name="Skaloud P."/>
            <person name="Haon M."/>
            <person name="Grisel S."/>
            <person name="Petersen M."/>
            <person name="Berrin J.G."/>
            <person name="Delaux P.M."/>
            <person name="Dal Grande F."/>
            <person name="Keller J."/>
        </authorList>
    </citation>
    <scope>NUCLEOTIDE SEQUENCE [LARGE SCALE GENOMIC DNA]</scope>
    <source>
        <strain evidence="11 12">SAG 2043</strain>
    </source>
</reference>
<evidence type="ECO:0000256" key="1">
    <source>
        <dbReference type="ARBA" id="ARBA00004323"/>
    </source>
</evidence>
<dbReference type="CDD" id="cd19952">
    <property type="entry name" value="GT29"/>
    <property type="match status" value="1"/>
</dbReference>
<keyword evidence="12" id="KW-1185">Reference proteome</keyword>
<comment type="subcellular location">
    <subcellularLocation>
        <location evidence="1">Golgi apparatus membrane</location>
        <topology evidence="1">Single-pass type II membrane protein</topology>
    </subcellularLocation>
</comment>
<dbReference type="InterPro" id="IPR050943">
    <property type="entry name" value="Glycosyltr_29_Sialyltrsf"/>
</dbReference>
<gene>
    <name evidence="11" type="ORF">WJX72_004979</name>
</gene>
<dbReference type="AlphaFoldDB" id="A0AAW1QRG7"/>
<evidence type="ECO:0000256" key="10">
    <source>
        <dbReference type="ARBA" id="ARBA00023180"/>
    </source>
</evidence>
<evidence type="ECO:0000256" key="7">
    <source>
        <dbReference type="ARBA" id="ARBA00022989"/>
    </source>
</evidence>